<proteinExistence type="predicted"/>
<keyword evidence="2" id="KW-1185">Reference proteome</keyword>
<dbReference type="Proteomes" id="UP001159363">
    <property type="component" value="Chromosome 5"/>
</dbReference>
<dbReference type="EMBL" id="JARBHB010000006">
    <property type="protein sequence ID" value="KAJ8881816.1"/>
    <property type="molecule type" value="Genomic_DNA"/>
</dbReference>
<evidence type="ECO:0000313" key="1">
    <source>
        <dbReference type="EMBL" id="KAJ8881816.1"/>
    </source>
</evidence>
<organism evidence="1 2">
    <name type="scientific">Dryococelus australis</name>
    <dbReference type="NCBI Taxonomy" id="614101"/>
    <lineage>
        <taxon>Eukaryota</taxon>
        <taxon>Metazoa</taxon>
        <taxon>Ecdysozoa</taxon>
        <taxon>Arthropoda</taxon>
        <taxon>Hexapoda</taxon>
        <taxon>Insecta</taxon>
        <taxon>Pterygota</taxon>
        <taxon>Neoptera</taxon>
        <taxon>Polyneoptera</taxon>
        <taxon>Phasmatodea</taxon>
        <taxon>Verophasmatodea</taxon>
        <taxon>Anareolatae</taxon>
        <taxon>Phasmatidae</taxon>
        <taxon>Eurycanthinae</taxon>
        <taxon>Dryococelus</taxon>
    </lineage>
</organism>
<reference evidence="1 2" key="1">
    <citation type="submission" date="2023-02" db="EMBL/GenBank/DDBJ databases">
        <title>LHISI_Scaffold_Assembly.</title>
        <authorList>
            <person name="Stuart O.P."/>
            <person name="Cleave R."/>
            <person name="Magrath M.J.L."/>
            <person name="Mikheyev A.S."/>
        </authorList>
    </citation>
    <scope>NUCLEOTIDE SEQUENCE [LARGE SCALE GENOMIC DNA]</scope>
    <source>
        <strain evidence="1">Daus_M_001</strain>
        <tissue evidence="1">Leg muscle</tissue>
    </source>
</reference>
<comment type="caution">
    <text evidence="1">The sequence shown here is derived from an EMBL/GenBank/DDBJ whole genome shotgun (WGS) entry which is preliminary data.</text>
</comment>
<name>A0ABQ9HC07_9NEOP</name>
<sequence length="347" mass="39811">MQLHMLNFSRTIPGHMWRGMCKPSSMNYGYHCFPGLHVRLSSSPSNVSGVWLVGDLFVTDLQQSLLILSGLEYTNRVEGDSPGTYPEYSLRPRRTGFDSRRNRSRTFTHRNSSGLYRWSSGFLGNILLYLPLHSGAAPYSPDFIFIGSQDIDKRRLPRNKDPALPWLLLREHPTARPSVENKADCFCESYSHHQISYIQFFYVKIRIDGFHLFWKFFQRHHIEYLGCTVPSLTLTRKNRDPVFPNTFIQFPRKNVGLEDANRTIAYLAEGTQATTCHTSSEFDSSLVAPRSNFPCQGRLDRNWSPPQYLKIVSIRARFPHTVNGNINLILAALLADNTRTNMAFVNS</sequence>
<accession>A0ABQ9HC07</accession>
<gene>
    <name evidence="1" type="ORF">PR048_018302</name>
</gene>
<protein>
    <submittedName>
        <fullName evidence="1">Uncharacterized protein</fullName>
    </submittedName>
</protein>
<evidence type="ECO:0000313" key="2">
    <source>
        <dbReference type="Proteomes" id="UP001159363"/>
    </source>
</evidence>